<organism evidence="4 5">
    <name type="scientific">Nocardioides jiangsuensis</name>
    <dbReference type="NCBI Taxonomy" id="2866161"/>
    <lineage>
        <taxon>Bacteria</taxon>
        <taxon>Bacillati</taxon>
        <taxon>Actinomycetota</taxon>
        <taxon>Actinomycetes</taxon>
        <taxon>Propionibacteriales</taxon>
        <taxon>Nocardioidaceae</taxon>
        <taxon>Nocardioides</taxon>
    </lineage>
</organism>
<keyword evidence="2" id="KW-0012">Acyltransferase</keyword>
<dbReference type="SUPFAM" id="SSF55729">
    <property type="entry name" value="Acyl-CoA N-acyltransferases (Nat)"/>
    <property type="match status" value="2"/>
</dbReference>
<dbReference type="InterPro" id="IPR050832">
    <property type="entry name" value="Bact_Acetyltransf"/>
</dbReference>
<dbReference type="CDD" id="cd04301">
    <property type="entry name" value="NAT_SF"/>
    <property type="match status" value="1"/>
</dbReference>
<dbReference type="EMBL" id="JAIEZQ010000001">
    <property type="protein sequence ID" value="MBY9074798.1"/>
    <property type="molecule type" value="Genomic_DNA"/>
</dbReference>
<dbReference type="PANTHER" id="PTHR43877:SF1">
    <property type="entry name" value="ACETYLTRANSFERASE"/>
    <property type="match status" value="1"/>
</dbReference>
<evidence type="ECO:0000256" key="1">
    <source>
        <dbReference type="ARBA" id="ARBA00022679"/>
    </source>
</evidence>
<dbReference type="PANTHER" id="PTHR43877">
    <property type="entry name" value="AMINOALKYLPHOSPHONATE N-ACETYLTRANSFERASE-RELATED-RELATED"/>
    <property type="match status" value="1"/>
</dbReference>
<keyword evidence="1" id="KW-0808">Transferase</keyword>
<evidence type="ECO:0000313" key="4">
    <source>
        <dbReference type="EMBL" id="MBY9074798.1"/>
    </source>
</evidence>
<accession>A0ABS7RLA1</accession>
<dbReference type="Pfam" id="PF00583">
    <property type="entry name" value="Acetyltransf_1"/>
    <property type="match status" value="1"/>
</dbReference>
<name>A0ABS7RLA1_9ACTN</name>
<evidence type="ECO:0000259" key="3">
    <source>
        <dbReference type="PROSITE" id="PS51186"/>
    </source>
</evidence>
<feature type="domain" description="N-acetyltransferase" evidence="3">
    <location>
        <begin position="200"/>
        <end position="340"/>
    </location>
</feature>
<dbReference type="Gene3D" id="3.40.630.30">
    <property type="match status" value="1"/>
</dbReference>
<feature type="domain" description="N-acetyltransferase" evidence="3">
    <location>
        <begin position="4"/>
        <end position="163"/>
    </location>
</feature>
<protein>
    <submittedName>
        <fullName evidence="4">GNAT family N-acetyltransferase</fullName>
    </submittedName>
</protein>
<reference evidence="4 5" key="1">
    <citation type="submission" date="2021-08" db="EMBL/GenBank/DDBJ databases">
        <title>Nocardioides bacterium WL0053 sp. nov., isolated from the sediment.</title>
        <authorList>
            <person name="Wang L."/>
            <person name="Zhang D."/>
            <person name="Zhang A."/>
        </authorList>
    </citation>
    <scope>NUCLEOTIDE SEQUENCE [LARGE SCALE GENOMIC DNA]</scope>
    <source>
        <strain evidence="4 5">WL0053</strain>
    </source>
</reference>
<proteinExistence type="predicted"/>
<dbReference type="Proteomes" id="UP000754710">
    <property type="component" value="Unassembled WGS sequence"/>
</dbReference>
<evidence type="ECO:0000256" key="2">
    <source>
        <dbReference type="ARBA" id="ARBA00023315"/>
    </source>
</evidence>
<comment type="caution">
    <text evidence="4">The sequence shown here is derived from an EMBL/GenBank/DDBJ whole genome shotgun (WGS) entry which is preliminary data.</text>
</comment>
<sequence>MGQLEITPLDAADPAAMAAWHAAYHAAHVAGRAYSTPWMLEEMRADLTADRPGSRSLGFSGHVDGTLVTTGLLGLPLMDNLHAADVEVHTHPAHRGRGHGSRMLEHLEGVAREHGRRTLRSEAATPYAGAADGSGHPHADFLLHRGFTFALGNVMRVLDLPADERMLQRLADEAAPRHAGYRIRQFAGPVPEDIVEPFGALVGAVQTEAPTGELDVEPEVFDAARIRADEEVFAASGRTKYTTVAIAPDGTVVAFSEVAVPAHDPGRVYQWGTLVLREHRGRRLGQATKAHNLLWLQRERADLALLVTYNAEVNRHMIAVNEAMGFRPVERLGEYQRTLG</sequence>
<keyword evidence="5" id="KW-1185">Reference proteome</keyword>
<gene>
    <name evidence="4" type="ORF">K1X13_08200</name>
</gene>
<dbReference type="InterPro" id="IPR016181">
    <property type="entry name" value="Acyl_CoA_acyltransferase"/>
</dbReference>
<dbReference type="PROSITE" id="PS51186">
    <property type="entry name" value="GNAT"/>
    <property type="match status" value="2"/>
</dbReference>
<dbReference type="RefSeq" id="WP_221024433.1">
    <property type="nucleotide sequence ID" value="NZ_JAIEZQ010000001.1"/>
</dbReference>
<dbReference type="InterPro" id="IPR000182">
    <property type="entry name" value="GNAT_dom"/>
</dbReference>
<evidence type="ECO:0000313" key="5">
    <source>
        <dbReference type="Proteomes" id="UP000754710"/>
    </source>
</evidence>